<accession>A0A9J6ZBL8</accession>
<feature type="chain" id="PRO_5039896187" evidence="3">
    <location>
        <begin position="35"/>
        <end position="326"/>
    </location>
</feature>
<dbReference type="CDD" id="cd01143">
    <property type="entry name" value="YvrC"/>
    <property type="match status" value="1"/>
</dbReference>
<dbReference type="PROSITE" id="PS50983">
    <property type="entry name" value="FE_B12_PBP"/>
    <property type="match status" value="1"/>
</dbReference>
<dbReference type="InterPro" id="IPR050902">
    <property type="entry name" value="ABC_Transporter_SBP"/>
</dbReference>
<dbReference type="AlphaFoldDB" id="A0A9J6ZBL8"/>
<protein>
    <submittedName>
        <fullName evidence="5">ABC transporter substrate-binding protein</fullName>
    </submittedName>
</protein>
<name>A0A9J6ZBL8_9BACL</name>
<feature type="signal peptide" evidence="3">
    <location>
        <begin position="1"/>
        <end position="34"/>
    </location>
</feature>
<dbReference type="EMBL" id="CP097899">
    <property type="protein sequence ID" value="URN93533.1"/>
    <property type="molecule type" value="Genomic_DNA"/>
</dbReference>
<keyword evidence="2 3" id="KW-0732">Signal</keyword>
<dbReference type="Proteomes" id="UP001056756">
    <property type="component" value="Chromosome"/>
</dbReference>
<evidence type="ECO:0000256" key="3">
    <source>
        <dbReference type="SAM" id="SignalP"/>
    </source>
</evidence>
<dbReference type="SUPFAM" id="SSF53807">
    <property type="entry name" value="Helical backbone' metal receptor"/>
    <property type="match status" value="1"/>
</dbReference>
<evidence type="ECO:0000313" key="5">
    <source>
        <dbReference type="EMBL" id="URN93533.1"/>
    </source>
</evidence>
<reference evidence="5" key="1">
    <citation type="submission" date="2022-05" db="EMBL/GenBank/DDBJ databases">
        <title>Novel bacterial taxa in a minimal lignocellulolytic consortium and its capacity to transform plastics disclosed by genome-resolved metagenomics.</title>
        <authorList>
            <person name="Rodriguez C.A.D."/>
            <person name="Diaz-Garcia L."/>
            <person name="Herrera K."/>
            <person name="Tarazona N.A."/>
            <person name="Sproer C."/>
            <person name="Overmann J."/>
            <person name="Jimenez D.J."/>
        </authorList>
    </citation>
    <scope>NUCLEOTIDE SEQUENCE</scope>
    <source>
        <strain evidence="5">MAG5</strain>
    </source>
</reference>
<dbReference type="Pfam" id="PF01497">
    <property type="entry name" value="Peripla_BP_2"/>
    <property type="match status" value="1"/>
</dbReference>
<evidence type="ECO:0000256" key="1">
    <source>
        <dbReference type="ARBA" id="ARBA00008814"/>
    </source>
</evidence>
<organism evidence="5 6">
    <name type="scientific">Candidatus Pristimantibacillus lignocellulolyticus</name>
    <dbReference type="NCBI Taxonomy" id="2994561"/>
    <lineage>
        <taxon>Bacteria</taxon>
        <taxon>Bacillati</taxon>
        <taxon>Bacillota</taxon>
        <taxon>Bacilli</taxon>
        <taxon>Bacillales</taxon>
        <taxon>Paenibacillaceae</taxon>
        <taxon>Candidatus Pristimantibacillus</taxon>
    </lineage>
</organism>
<dbReference type="NCBIfam" id="NF038402">
    <property type="entry name" value="TroA_like"/>
    <property type="match status" value="1"/>
</dbReference>
<evidence type="ECO:0000259" key="4">
    <source>
        <dbReference type="PROSITE" id="PS50983"/>
    </source>
</evidence>
<comment type="similarity">
    <text evidence="1">Belongs to the bacterial solute-binding protein 8 family.</text>
</comment>
<dbReference type="GO" id="GO:0071281">
    <property type="term" value="P:cellular response to iron ion"/>
    <property type="evidence" value="ECO:0007669"/>
    <property type="project" value="TreeGrafter"/>
</dbReference>
<dbReference type="InterPro" id="IPR002491">
    <property type="entry name" value="ABC_transptr_periplasmic_BD"/>
</dbReference>
<dbReference type="InterPro" id="IPR054828">
    <property type="entry name" value="Vit_B12_bind_prot"/>
</dbReference>
<feature type="domain" description="Fe/B12 periplasmic-binding" evidence="4">
    <location>
        <begin position="77"/>
        <end position="324"/>
    </location>
</feature>
<dbReference type="PANTHER" id="PTHR30535">
    <property type="entry name" value="VITAMIN B12-BINDING PROTEIN"/>
    <property type="match status" value="1"/>
</dbReference>
<evidence type="ECO:0000313" key="6">
    <source>
        <dbReference type="Proteomes" id="UP001056756"/>
    </source>
</evidence>
<evidence type="ECO:0000256" key="2">
    <source>
        <dbReference type="ARBA" id="ARBA00022729"/>
    </source>
</evidence>
<gene>
    <name evidence="5" type="ORF">NAG76_17090</name>
</gene>
<proteinExistence type="inferred from homology"/>
<dbReference type="Gene3D" id="3.40.50.1980">
    <property type="entry name" value="Nitrogenase molybdenum iron protein domain"/>
    <property type="match status" value="2"/>
</dbReference>
<dbReference type="PANTHER" id="PTHR30535:SF34">
    <property type="entry name" value="MOLYBDATE-BINDING PROTEIN MOLA"/>
    <property type="match status" value="1"/>
</dbReference>
<sequence>MISNVKKVLQSNKVVLVLMLVMMLALTACGNNNAAESNKQNQQVEDTNGATTAESAYPITLTDATNTEVTLTESPKAIVSIVPSETEILFAIGLGDNVVGVDEYSNYPAATADIEKVGDFITNIEAVMALQPDIVLASSGMNGEAITKLREQGVLVYASNPATYDEVVAHINQLGVLLDAQTQAGEVTAEMNKVKEDIVAKVANVDPRKVYLEFDAGYTMGSGTFLDDLVTIAGGINVVNSQPGWFEVDAEAVITENPAVIIYPDFGEEQSSILAGIQARPGWDAIDAVKNNEMVMVTNDPLVRVGPRVAQGLSEIAAAIHPELFQ</sequence>
<dbReference type="PROSITE" id="PS51257">
    <property type="entry name" value="PROKAR_LIPOPROTEIN"/>
    <property type="match status" value="1"/>
</dbReference>
<dbReference type="KEGG" id="plig:NAG76_17090"/>